<sequence length="92" mass="10539">MKRYRNHRCERRHKTEQTFLRCAFPTLAWVEGSGQYAVIAWCRTPTITLWSSATLAQAALTELNALRCGGRCTQRHELVHIHIHPPGKDNVA</sequence>
<evidence type="ECO:0000313" key="2">
    <source>
        <dbReference type="Proteomes" id="UP000182690"/>
    </source>
</evidence>
<gene>
    <name evidence="1" type="ORF">SAMN04488565_2912</name>
</gene>
<dbReference type="AlphaFoldDB" id="A0A1H1BMA5"/>
<proteinExistence type="predicted"/>
<dbReference type="RefSeq" id="WP_143026171.1">
    <property type="nucleotide sequence ID" value="NZ_FNKB01000002.1"/>
</dbReference>
<evidence type="ECO:0000313" key="1">
    <source>
        <dbReference type="EMBL" id="SDQ52973.1"/>
    </source>
</evidence>
<dbReference type="OrthoDB" id="5122425at2"/>
<accession>A0A1H1BMA5</accession>
<name>A0A1H1BMA5_9MICO</name>
<dbReference type="STRING" id="1079994.SAMN04488565_2912"/>
<reference evidence="1 2" key="1">
    <citation type="submission" date="2016-10" db="EMBL/GenBank/DDBJ databases">
        <authorList>
            <person name="de Groot N.N."/>
        </authorList>
    </citation>
    <scope>NUCLEOTIDE SEQUENCE [LARGE SCALE GENOMIC DNA]</scope>
    <source>
        <strain evidence="1 2">DSM 22788</strain>
    </source>
</reference>
<dbReference type="EMBL" id="FNKB01000002">
    <property type="protein sequence ID" value="SDQ52973.1"/>
    <property type="molecule type" value="Genomic_DNA"/>
</dbReference>
<protein>
    <submittedName>
        <fullName evidence="1">Uncharacterized protein</fullName>
    </submittedName>
</protein>
<dbReference type="Proteomes" id="UP000182690">
    <property type="component" value="Unassembled WGS sequence"/>
</dbReference>
<organism evidence="1 2">
    <name type="scientific">Leucobacter chromiiresistens</name>
    <dbReference type="NCBI Taxonomy" id="1079994"/>
    <lineage>
        <taxon>Bacteria</taxon>
        <taxon>Bacillati</taxon>
        <taxon>Actinomycetota</taxon>
        <taxon>Actinomycetes</taxon>
        <taxon>Micrococcales</taxon>
        <taxon>Microbacteriaceae</taxon>
        <taxon>Leucobacter</taxon>
    </lineage>
</organism>